<evidence type="ECO:0000259" key="10">
    <source>
        <dbReference type="Pfam" id="PF18139"/>
    </source>
</evidence>
<dbReference type="InterPro" id="IPR057366">
    <property type="entry name" value="TRPM-like"/>
</dbReference>
<evidence type="ECO:0000256" key="3">
    <source>
        <dbReference type="ARBA" id="ARBA00022692"/>
    </source>
</evidence>
<evidence type="ECO:0000256" key="5">
    <source>
        <dbReference type="ARBA" id="ARBA00023065"/>
    </source>
</evidence>
<proteinExistence type="predicted"/>
<keyword evidence="3 9" id="KW-0812">Transmembrane</keyword>
<gene>
    <name evidence="12" type="ORF">ACJMK2_021679</name>
</gene>
<name>A0ABD3TGV0_SINWO</name>
<feature type="transmembrane region" description="Helical" evidence="9">
    <location>
        <begin position="755"/>
        <end position="778"/>
    </location>
</feature>
<comment type="subcellular location">
    <subcellularLocation>
        <location evidence="1">Membrane</location>
        <topology evidence="1">Multi-pass membrane protein</topology>
    </subcellularLocation>
</comment>
<dbReference type="Proteomes" id="UP001634394">
    <property type="component" value="Unassembled WGS sequence"/>
</dbReference>
<keyword evidence="5" id="KW-0406">Ion transport</keyword>
<keyword evidence="13" id="KW-1185">Reference proteome</keyword>
<evidence type="ECO:0000256" key="1">
    <source>
        <dbReference type="ARBA" id="ARBA00004141"/>
    </source>
</evidence>
<feature type="compositionally biased region" description="Basic and acidic residues" evidence="8">
    <location>
        <begin position="298"/>
        <end position="308"/>
    </location>
</feature>
<evidence type="ECO:0000256" key="4">
    <source>
        <dbReference type="ARBA" id="ARBA00022989"/>
    </source>
</evidence>
<dbReference type="InterPro" id="IPR041491">
    <property type="entry name" value="TRPM_SLOG"/>
</dbReference>
<evidence type="ECO:0000256" key="9">
    <source>
        <dbReference type="SAM" id="Phobius"/>
    </source>
</evidence>
<dbReference type="Pfam" id="PF25508">
    <property type="entry name" value="TRPM2"/>
    <property type="match status" value="1"/>
</dbReference>
<feature type="domain" description="TRPM-like" evidence="11">
    <location>
        <begin position="442"/>
        <end position="554"/>
    </location>
</feature>
<dbReference type="PANTHER" id="PTHR13800:SF12">
    <property type="entry name" value="TRANSIENT RECEPTOR POTENTIAL CATION CHANNEL SUBFAMILY M MEMBER-LIKE 2"/>
    <property type="match status" value="1"/>
</dbReference>
<evidence type="ECO:0000256" key="6">
    <source>
        <dbReference type="ARBA" id="ARBA00023136"/>
    </source>
</evidence>
<keyword evidence="6 9" id="KW-0472">Membrane</keyword>
<accession>A0ABD3TGV0</accession>
<dbReference type="EMBL" id="JBJQND010000018">
    <property type="protein sequence ID" value="KAL3836240.1"/>
    <property type="molecule type" value="Genomic_DNA"/>
</dbReference>
<sequence length="932" mass="107678">MRQCTYFVPTEEGLKICHCGYEMEYHTNSYINESNYDKQTNLKWELSKHTETEETNAFGEIEFDGHEGDMKPKFVRVDNNIDMSVIMELMKHWGLKLPNLLISVAGDINAIPKKSNLRDGLMKAARKTDAWIITDGIQVSGMKNVTEPELTLKENVIIGIAPWGVIHNRTALESKEGSWPAKYGTTGTCNSKERFLDPDHSHYILVDDGTQHKLDIEIPFRMRLEREMVQMKTDTGNDVLIVTVVIGGGKATLRKIEQALKQDTPVVVVKGSGGAADVLAYAYQNASMGDEDDSSNDGQDRHRNEKYMPKSLEDRVGEKMKQKDISCKVKVIKSCLLKSGQIHIFDMDSDDYDINDVLLKAMMKVHRNSTKILRTQIIMNNNFTQIGSNIIPPDEIMLNEIMFNAIKYERADIVNKLIEEKLELKTFFLTDEKLLKLYNNRRDPCFDLLIWSVLTNQQDKAKLFWSHGKNKLSAALVAHALFSALSRKTHDQDLREAFDNNSSEFMTYANKLANSCYNTDKKKTYDLLTRIVPEWDNTTCIEIALNAHNEGFISLKVYRDLFNKIWMGGLKPQNSIMMNHSKTISHFRKVCSELKAESNDKFDIAKKSSQPVKDTNSPEASIFWKLKTFYNAPIIIFMLNMELRNKLLGRNRWKLYNSSFEKHFHLCLCLLFMIGISLLTSNNEIARVILAIVFVLLFLRILHVFHLHRQVGPKLVMTINMVCEANCSYNITLYGNGAVPRCPTKTGQYVVPVMMGIYMMMTNILLISLLIASFSYSIKKVHQHKDLHCSTHRYKLIYEYYTKTCLPHPFAMLIILPEIYKVFLQLHLRRRAPDLSSSTRRRNAFFQAFDKDYDDELNFFEDLHAMTVYQRMEQTREKHIDITTRHKRNRFKVSHSVNHRCQILKDKADMSNQLKAIMASLNELKQYKLETK</sequence>
<evidence type="ECO:0000256" key="2">
    <source>
        <dbReference type="ARBA" id="ARBA00022448"/>
    </source>
</evidence>
<dbReference type="PANTHER" id="PTHR13800">
    <property type="entry name" value="TRANSIENT RECEPTOR POTENTIAL CATION CHANNEL, SUBFAMILY M, MEMBER 6"/>
    <property type="match status" value="1"/>
</dbReference>
<evidence type="ECO:0000313" key="12">
    <source>
        <dbReference type="EMBL" id="KAL3836240.1"/>
    </source>
</evidence>
<feature type="transmembrane region" description="Helical" evidence="9">
    <location>
        <begin position="685"/>
        <end position="703"/>
    </location>
</feature>
<evidence type="ECO:0000259" key="11">
    <source>
        <dbReference type="Pfam" id="PF25508"/>
    </source>
</evidence>
<feature type="region of interest" description="Disordered" evidence="8">
    <location>
        <begin position="288"/>
        <end position="308"/>
    </location>
</feature>
<reference evidence="12 13" key="1">
    <citation type="submission" date="2024-11" db="EMBL/GenBank/DDBJ databases">
        <title>Chromosome-level genome assembly of the freshwater bivalve Anodonta woodiana.</title>
        <authorList>
            <person name="Chen X."/>
        </authorList>
    </citation>
    <scope>NUCLEOTIDE SEQUENCE [LARGE SCALE GENOMIC DNA]</scope>
    <source>
        <strain evidence="12">MN2024</strain>
        <tissue evidence="12">Gills</tissue>
    </source>
</reference>
<feature type="domain" description="TRPM SLOG" evidence="10">
    <location>
        <begin position="73"/>
        <end position="292"/>
    </location>
</feature>
<dbReference type="InterPro" id="IPR050927">
    <property type="entry name" value="TRPM"/>
</dbReference>
<dbReference type="GO" id="GO:0016020">
    <property type="term" value="C:membrane"/>
    <property type="evidence" value="ECO:0007669"/>
    <property type="project" value="UniProtKB-SubCell"/>
</dbReference>
<dbReference type="GO" id="GO:0034220">
    <property type="term" value="P:monoatomic ion transmembrane transport"/>
    <property type="evidence" value="ECO:0007669"/>
    <property type="project" value="UniProtKB-KW"/>
</dbReference>
<organism evidence="12 13">
    <name type="scientific">Sinanodonta woodiana</name>
    <name type="common">Chinese pond mussel</name>
    <name type="synonym">Anodonta woodiana</name>
    <dbReference type="NCBI Taxonomy" id="1069815"/>
    <lineage>
        <taxon>Eukaryota</taxon>
        <taxon>Metazoa</taxon>
        <taxon>Spiralia</taxon>
        <taxon>Lophotrochozoa</taxon>
        <taxon>Mollusca</taxon>
        <taxon>Bivalvia</taxon>
        <taxon>Autobranchia</taxon>
        <taxon>Heteroconchia</taxon>
        <taxon>Palaeoheterodonta</taxon>
        <taxon>Unionida</taxon>
        <taxon>Unionoidea</taxon>
        <taxon>Unionidae</taxon>
        <taxon>Unioninae</taxon>
        <taxon>Sinanodonta</taxon>
    </lineage>
</organism>
<evidence type="ECO:0000256" key="8">
    <source>
        <dbReference type="SAM" id="MobiDB-lite"/>
    </source>
</evidence>
<feature type="transmembrane region" description="Helical" evidence="9">
    <location>
        <begin position="662"/>
        <end position="679"/>
    </location>
</feature>
<dbReference type="Pfam" id="PF18139">
    <property type="entry name" value="LSDAT_euk"/>
    <property type="match status" value="1"/>
</dbReference>
<comment type="caution">
    <text evidence="12">The sequence shown here is derived from an EMBL/GenBank/DDBJ whole genome shotgun (WGS) entry which is preliminary data.</text>
</comment>
<keyword evidence="4 9" id="KW-1133">Transmembrane helix</keyword>
<evidence type="ECO:0000256" key="7">
    <source>
        <dbReference type="ARBA" id="ARBA00023303"/>
    </source>
</evidence>
<keyword evidence="7" id="KW-0407">Ion channel</keyword>
<dbReference type="AlphaFoldDB" id="A0ABD3TGV0"/>
<keyword evidence="2" id="KW-0813">Transport</keyword>
<evidence type="ECO:0000313" key="13">
    <source>
        <dbReference type="Proteomes" id="UP001634394"/>
    </source>
</evidence>
<protein>
    <submittedName>
        <fullName evidence="12">Uncharacterized protein</fullName>
    </submittedName>
</protein>